<organism evidence="6 7">
    <name type="scientific">Streptomyces kaempferi</name>
    <dbReference type="NCBI Taxonomy" id="333725"/>
    <lineage>
        <taxon>Bacteria</taxon>
        <taxon>Bacillati</taxon>
        <taxon>Actinomycetota</taxon>
        <taxon>Actinomycetes</taxon>
        <taxon>Kitasatosporales</taxon>
        <taxon>Streptomycetaceae</taxon>
        <taxon>Streptomyces</taxon>
    </lineage>
</organism>
<dbReference type="PANTHER" id="PTHR43130">
    <property type="entry name" value="ARAC-FAMILY TRANSCRIPTIONAL REGULATOR"/>
    <property type="match status" value="1"/>
</dbReference>
<dbReference type="InterPro" id="IPR009057">
    <property type="entry name" value="Homeodomain-like_sf"/>
</dbReference>
<dbReference type="InterPro" id="IPR018060">
    <property type="entry name" value="HTH_AraC"/>
</dbReference>
<evidence type="ECO:0000256" key="3">
    <source>
        <dbReference type="SAM" id="MobiDB-lite"/>
    </source>
</evidence>
<name>A0ABW3XX40_9ACTN</name>
<dbReference type="Pfam" id="PF01965">
    <property type="entry name" value="DJ-1_PfpI"/>
    <property type="match status" value="1"/>
</dbReference>
<dbReference type="InterPro" id="IPR029062">
    <property type="entry name" value="Class_I_gatase-like"/>
</dbReference>
<keyword evidence="4" id="KW-0472">Membrane</keyword>
<evidence type="ECO:0000256" key="4">
    <source>
        <dbReference type="SAM" id="Phobius"/>
    </source>
</evidence>
<feature type="transmembrane region" description="Helical" evidence="4">
    <location>
        <begin position="104"/>
        <end position="125"/>
    </location>
</feature>
<dbReference type="Gene3D" id="3.60.40.10">
    <property type="entry name" value="PPM-type phosphatase domain"/>
    <property type="match status" value="1"/>
</dbReference>
<dbReference type="Gene3D" id="1.10.10.60">
    <property type="entry name" value="Homeodomain-like"/>
    <property type="match status" value="1"/>
</dbReference>
<dbReference type="InterPro" id="IPR052158">
    <property type="entry name" value="INH-QAR"/>
</dbReference>
<dbReference type="SMART" id="SM00331">
    <property type="entry name" value="PP2C_SIG"/>
    <property type="match status" value="1"/>
</dbReference>
<dbReference type="CDD" id="cd03137">
    <property type="entry name" value="GATase1_AraC_1"/>
    <property type="match status" value="1"/>
</dbReference>
<protein>
    <submittedName>
        <fullName evidence="6">SpoIIE family protein phosphatase</fullName>
    </submittedName>
</protein>
<dbReference type="Pfam" id="PF12833">
    <property type="entry name" value="HTH_18"/>
    <property type="match status" value="1"/>
</dbReference>
<accession>A0ABW3XX40</accession>
<proteinExistence type="predicted"/>
<dbReference type="PANTHER" id="PTHR43130:SF3">
    <property type="entry name" value="HTH-TYPE TRANSCRIPTIONAL REGULATOR RV1931C"/>
    <property type="match status" value="1"/>
</dbReference>
<feature type="domain" description="HTH araC/xylS-type" evidence="5">
    <location>
        <begin position="670"/>
        <end position="768"/>
    </location>
</feature>
<keyword evidence="1" id="KW-0805">Transcription regulation</keyword>
<keyword evidence="4" id="KW-1133">Transmembrane helix</keyword>
<dbReference type="RefSeq" id="WP_381234118.1">
    <property type="nucleotide sequence ID" value="NZ_JBHTMM010000198.1"/>
</dbReference>
<dbReference type="Gene3D" id="3.40.50.880">
    <property type="match status" value="1"/>
</dbReference>
<sequence length="805" mass="85249">MITSPTLPHPAVTSRWTTAPGLGAGRDGVRHSSPRSRLRLFAVLLVLVGVIALDGAYVPAVGWATLLAAVSAAAATFAGPTLTAGVVLVSGAARVGLGLGCPRLLFATASQSVTTLVVCAVVIVLCALRQRHRMEVNALRAVSEIAQGVVLRPLPDRLGPLRIAATYQASDAHATVGSDLYGAVRIPGATRVLIGDVRGKGLQGIHEVAAALGAFREAARCYPTLPEVAAHLEASIRSHLDEAIEDDHEAGERFVTALLLEIPDDHRVVHTVSCGHPAPLLSGGGRATLLKPQRCSPPLGLGSFSARDHHQDTFPFAAEDVLMLYTDGITEARDGAGAFYPLRERVASWGGADPEQLLRYVQGDLSEHTNGPLSDDAAMIALQRAPGSTRPLVREPETAGTPVQARAGDHGDCAPRSPRALPPPATAERRAGKGQTVPAQPRGDRSAGAARHTARHRVLVLMFDGVQSLDVTGPLDVYAAANEYGGDYRLTTVSPDGRPVRTTAGLRLVPDMALGDFDSGVDTLVVPGGPQWWNAVADPPLVEGITRLADRSRTATVAAVCAGTFPLAETGLLDGRRAATHWKLAADLAARYPHVRVDSEAIFVRDGRFITSAGITAGIDLTLSLVESDLGPDVARAVAKYLVVFMARPGGQSQFSVRQQSPRPENSPLRDVLDRVAADPQGDHSLRVLADRAALSSRHLTRLFRTEIGTTAGEYVKRIRLEAAQALLEGGDEPLDTIARRSGFRTEETMRRAFRSQLGVSPGIYRDRFRTTRPAGAPRTAGRAASLDFGVPSRCLESSTTTDSS</sequence>
<dbReference type="InterPro" id="IPR036457">
    <property type="entry name" value="PPM-type-like_dom_sf"/>
</dbReference>
<dbReference type="InterPro" id="IPR001932">
    <property type="entry name" value="PPM-type_phosphatase-like_dom"/>
</dbReference>
<evidence type="ECO:0000259" key="5">
    <source>
        <dbReference type="PROSITE" id="PS01124"/>
    </source>
</evidence>
<dbReference type="PROSITE" id="PS01124">
    <property type="entry name" value="HTH_ARAC_FAMILY_2"/>
    <property type="match status" value="1"/>
</dbReference>
<dbReference type="Proteomes" id="UP001597058">
    <property type="component" value="Unassembled WGS sequence"/>
</dbReference>
<keyword evidence="4" id="KW-0812">Transmembrane</keyword>
<evidence type="ECO:0000256" key="1">
    <source>
        <dbReference type="ARBA" id="ARBA00023015"/>
    </source>
</evidence>
<feature type="region of interest" description="Disordered" evidence="3">
    <location>
        <begin position="386"/>
        <end position="451"/>
    </location>
</feature>
<dbReference type="Pfam" id="PF07228">
    <property type="entry name" value="SpoIIE"/>
    <property type="match status" value="1"/>
</dbReference>
<evidence type="ECO:0000256" key="2">
    <source>
        <dbReference type="ARBA" id="ARBA00023163"/>
    </source>
</evidence>
<evidence type="ECO:0000313" key="7">
    <source>
        <dbReference type="Proteomes" id="UP001597058"/>
    </source>
</evidence>
<gene>
    <name evidence="6" type="ORF">ACFQ5X_48035</name>
</gene>
<feature type="transmembrane region" description="Helical" evidence="4">
    <location>
        <begin position="66"/>
        <end position="92"/>
    </location>
</feature>
<feature type="transmembrane region" description="Helical" evidence="4">
    <location>
        <begin position="40"/>
        <end position="60"/>
    </location>
</feature>
<dbReference type="SUPFAM" id="SSF52317">
    <property type="entry name" value="Class I glutamine amidotransferase-like"/>
    <property type="match status" value="1"/>
</dbReference>
<dbReference type="SUPFAM" id="SSF46689">
    <property type="entry name" value="Homeodomain-like"/>
    <property type="match status" value="2"/>
</dbReference>
<dbReference type="EMBL" id="JBHTMM010000198">
    <property type="protein sequence ID" value="MFD1313441.1"/>
    <property type="molecule type" value="Genomic_DNA"/>
</dbReference>
<keyword evidence="7" id="KW-1185">Reference proteome</keyword>
<dbReference type="InterPro" id="IPR002818">
    <property type="entry name" value="DJ-1/PfpI"/>
</dbReference>
<dbReference type="SMART" id="SM00342">
    <property type="entry name" value="HTH_ARAC"/>
    <property type="match status" value="1"/>
</dbReference>
<evidence type="ECO:0000313" key="6">
    <source>
        <dbReference type="EMBL" id="MFD1313441.1"/>
    </source>
</evidence>
<keyword evidence="2" id="KW-0804">Transcription</keyword>
<reference evidence="7" key="1">
    <citation type="journal article" date="2019" name="Int. J. Syst. Evol. Microbiol.">
        <title>The Global Catalogue of Microorganisms (GCM) 10K type strain sequencing project: providing services to taxonomists for standard genome sequencing and annotation.</title>
        <authorList>
            <consortium name="The Broad Institute Genomics Platform"/>
            <consortium name="The Broad Institute Genome Sequencing Center for Infectious Disease"/>
            <person name="Wu L."/>
            <person name="Ma J."/>
        </authorList>
    </citation>
    <scope>NUCLEOTIDE SEQUENCE [LARGE SCALE GENOMIC DNA]</scope>
    <source>
        <strain evidence="7">CGMCC 4.7020</strain>
    </source>
</reference>
<comment type="caution">
    <text evidence="6">The sequence shown here is derived from an EMBL/GenBank/DDBJ whole genome shotgun (WGS) entry which is preliminary data.</text>
</comment>